<evidence type="ECO:0000256" key="8">
    <source>
        <dbReference type="ARBA" id="ARBA00063231"/>
    </source>
</evidence>
<dbReference type="GO" id="GO:0051301">
    <property type="term" value="P:cell division"/>
    <property type="evidence" value="ECO:0007669"/>
    <property type="project" value="UniProtKB-KW"/>
</dbReference>
<keyword evidence="14" id="KW-1185">Reference proteome</keyword>
<dbReference type="FunFam" id="1.10.472.10:FF:000024">
    <property type="entry name" value="G1/S-specific cyclin-E1"/>
    <property type="match status" value="1"/>
</dbReference>
<feature type="compositionally biased region" description="Basic and acidic residues" evidence="10">
    <location>
        <begin position="91"/>
        <end position="105"/>
    </location>
</feature>
<comment type="subunit">
    <text evidence="8">Interacts with CDK2 protein kinase to form a serine/threonine kinase holoenzyme complex. The cyclin subunit imparts substrate specificity to the complex.</text>
</comment>
<keyword evidence="3" id="KW-0597">Phosphoprotein</keyword>
<dbReference type="InterPro" id="IPR036915">
    <property type="entry name" value="Cyclin-like_sf"/>
</dbReference>
<evidence type="ECO:0000256" key="1">
    <source>
        <dbReference type="ARBA" id="ARBA00004123"/>
    </source>
</evidence>
<organism evidence="13 14">
    <name type="scientific">Pelobates cultripes</name>
    <name type="common">Western spadefoot toad</name>
    <dbReference type="NCBI Taxonomy" id="61616"/>
    <lineage>
        <taxon>Eukaryota</taxon>
        <taxon>Metazoa</taxon>
        <taxon>Chordata</taxon>
        <taxon>Craniata</taxon>
        <taxon>Vertebrata</taxon>
        <taxon>Euteleostomi</taxon>
        <taxon>Amphibia</taxon>
        <taxon>Batrachia</taxon>
        <taxon>Anura</taxon>
        <taxon>Pelobatoidea</taxon>
        <taxon>Pelobatidae</taxon>
        <taxon>Pelobates</taxon>
    </lineage>
</organism>
<reference evidence="13" key="1">
    <citation type="submission" date="2022-03" db="EMBL/GenBank/DDBJ databases">
        <authorList>
            <person name="Alioto T."/>
            <person name="Alioto T."/>
            <person name="Gomez Garrido J."/>
        </authorList>
    </citation>
    <scope>NUCLEOTIDE SEQUENCE</scope>
</reference>
<evidence type="ECO:0000256" key="5">
    <source>
        <dbReference type="ARBA" id="ARBA00023127"/>
    </source>
</evidence>
<name>A0AAD1S5X3_PELCU</name>
<feature type="compositionally biased region" description="Basic residues" evidence="10">
    <location>
        <begin position="55"/>
        <end position="66"/>
    </location>
</feature>
<gene>
    <name evidence="13" type="ORF">PECUL_23A006201</name>
</gene>
<dbReference type="Pfam" id="PF02984">
    <property type="entry name" value="Cyclin_C"/>
    <property type="match status" value="1"/>
</dbReference>
<dbReference type="InterPro" id="IPR039361">
    <property type="entry name" value="Cyclin"/>
</dbReference>
<evidence type="ECO:0000256" key="9">
    <source>
        <dbReference type="RuleBase" id="RU000383"/>
    </source>
</evidence>
<dbReference type="InterPro" id="IPR004367">
    <property type="entry name" value="Cyclin_C-dom"/>
</dbReference>
<evidence type="ECO:0000259" key="12">
    <source>
        <dbReference type="SMART" id="SM01332"/>
    </source>
</evidence>
<dbReference type="PROSITE" id="PS00292">
    <property type="entry name" value="CYCLINS"/>
    <property type="match status" value="1"/>
</dbReference>
<feature type="compositionally biased region" description="Basic and acidic residues" evidence="10">
    <location>
        <begin position="26"/>
        <end position="37"/>
    </location>
</feature>
<evidence type="ECO:0000259" key="11">
    <source>
        <dbReference type="SMART" id="SM00385"/>
    </source>
</evidence>
<dbReference type="PANTHER" id="PTHR10177">
    <property type="entry name" value="CYCLINS"/>
    <property type="match status" value="1"/>
</dbReference>
<evidence type="ECO:0000256" key="3">
    <source>
        <dbReference type="ARBA" id="ARBA00022553"/>
    </source>
</evidence>
<evidence type="ECO:0000256" key="6">
    <source>
        <dbReference type="ARBA" id="ARBA00023242"/>
    </source>
</evidence>
<keyword evidence="4" id="KW-0132">Cell division</keyword>
<evidence type="ECO:0000256" key="7">
    <source>
        <dbReference type="ARBA" id="ARBA00023306"/>
    </source>
</evidence>
<dbReference type="SMART" id="SM01332">
    <property type="entry name" value="Cyclin_C"/>
    <property type="match status" value="1"/>
</dbReference>
<evidence type="ECO:0000256" key="10">
    <source>
        <dbReference type="SAM" id="MobiDB-lite"/>
    </source>
</evidence>
<keyword evidence="6" id="KW-0539">Nucleus</keyword>
<dbReference type="SMART" id="SM00385">
    <property type="entry name" value="CYCLIN"/>
    <property type="match status" value="1"/>
</dbReference>
<evidence type="ECO:0000313" key="13">
    <source>
        <dbReference type="EMBL" id="CAH2285597.1"/>
    </source>
</evidence>
<dbReference type="Gene3D" id="1.10.472.10">
    <property type="entry name" value="Cyclin-like"/>
    <property type="match status" value="2"/>
</dbReference>
<dbReference type="InterPro" id="IPR048258">
    <property type="entry name" value="Cyclins_cyclin-box"/>
</dbReference>
<feature type="region of interest" description="Disordered" evidence="10">
    <location>
        <begin position="1"/>
        <end position="106"/>
    </location>
</feature>
<dbReference type="GO" id="GO:0005634">
    <property type="term" value="C:nucleus"/>
    <property type="evidence" value="ECO:0007669"/>
    <property type="project" value="UniProtKB-SubCell"/>
</dbReference>
<evidence type="ECO:0000313" key="14">
    <source>
        <dbReference type="Proteomes" id="UP001295444"/>
    </source>
</evidence>
<dbReference type="InterPro" id="IPR006671">
    <property type="entry name" value="Cyclin_N"/>
</dbReference>
<keyword evidence="7" id="KW-0131">Cell cycle</keyword>
<dbReference type="EMBL" id="OW240915">
    <property type="protein sequence ID" value="CAH2285597.1"/>
    <property type="molecule type" value="Genomic_DNA"/>
</dbReference>
<protein>
    <submittedName>
        <fullName evidence="13">G1 S-specific cyclin-E2</fullName>
    </submittedName>
</protein>
<dbReference type="Pfam" id="PF00134">
    <property type="entry name" value="Cyclin_N"/>
    <property type="match status" value="1"/>
</dbReference>
<keyword evidence="5 9" id="KW-0195">Cyclin</keyword>
<comment type="similarity">
    <text evidence="2">Belongs to the cyclin family. Cyclin E subfamily.</text>
</comment>
<dbReference type="Proteomes" id="UP001295444">
    <property type="component" value="Chromosome 04"/>
</dbReference>
<dbReference type="InterPro" id="IPR013763">
    <property type="entry name" value="Cyclin-like_dom"/>
</dbReference>
<feature type="compositionally biased region" description="Polar residues" evidence="10">
    <location>
        <begin position="12"/>
        <end position="25"/>
    </location>
</feature>
<accession>A0AAD1S5X3</accession>
<evidence type="ECO:0000256" key="4">
    <source>
        <dbReference type="ARBA" id="ARBA00022618"/>
    </source>
</evidence>
<feature type="domain" description="Cyclin-like" evidence="11">
    <location>
        <begin position="206"/>
        <end position="291"/>
    </location>
</feature>
<dbReference type="AlphaFoldDB" id="A0AAD1S5X3"/>
<dbReference type="SUPFAM" id="SSF47954">
    <property type="entry name" value="Cyclin-like"/>
    <property type="match status" value="2"/>
</dbReference>
<proteinExistence type="inferred from homology"/>
<sequence length="461" mass="52631">MGEGRGVVSSLVFASSAGNSNQRSALQKERVPSSERGIRRRAPGNTKSLYGHVKISSRLRMSRRSGRLQAKNVKCESENDSPAALAPRKRKYEEIEPTDEHQQDTHRHKYEIQGCWSQITTGTVTPCILIETPQKETEMSPDMSKFTRYRFKNLFISPCPLPELSWATSNDVWVKMLDKETRYLHSSHVLQNHHLLNRDMRSILMDWLIEVSEVYSLHRDTFYLAQDFFDRFMLTQNSLSKSMLQLIGVTCLFIAAKLEEIYPPKINEFAYVTDGACCEDDIIQMELIILKALKWELCPVTAIAWLNLYLQVSSLKEMPKLLLPQYSQEQFIQIAQLLDLCILDLPSLDFKYRILAAAALYHYTSMEVVAKATGLEWDCISECVQWMTPFASAARRSPPIELQMTKKVLPDDLHNIQTHTNYLEMLDEVGAHRVTVLLDGQSPLSVGGILTPPKSTEKITL</sequence>
<feature type="domain" description="Cyclin C-terminal" evidence="12">
    <location>
        <begin position="300"/>
        <end position="422"/>
    </location>
</feature>
<comment type="subcellular location">
    <subcellularLocation>
        <location evidence="1">Nucleus</location>
    </subcellularLocation>
</comment>
<evidence type="ECO:0000256" key="2">
    <source>
        <dbReference type="ARBA" id="ARBA00007143"/>
    </source>
</evidence>